<dbReference type="PRINTS" id="PR00146">
    <property type="entry name" value="DHPICSNTHASE"/>
</dbReference>
<evidence type="ECO:0000256" key="1">
    <source>
        <dbReference type="ARBA" id="ARBA00007592"/>
    </source>
</evidence>
<dbReference type="GO" id="GO:0008840">
    <property type="term" value="F:4-hydroxy-tetrahydrodipicolinate synthase activity"/>
    <property type="evidence" value="ECO:0007669"/>
    <property type="project" value="TreeGrafter"/>
</dbReference>
<comment type="similarity">
    <text evidence="1 4">Belongs to the DapA family.</text>
</comment>
<dbReference type="OrthoDB" id="9782828at2"/>
<dbReference type="EMBL" id="SAUX01000026">
    <property type="protein sequence ID" value="RWR26922.1"/>
    <property type="molecule type" value="Genomic_DNA"/>
</dbReference>
<reference evidence="7 8" key="2">
    <citation type="submission" date="2019-01" db="EMBL/GenBank/DDBJ databases">
        <authorList>
            <person name="Li Y."/>
        </authorList>
    </citation>
    <scope>NUCLEOTIDE SEQUENCE [LARGE SCALE GENOMIC DNA]</scope>
    <source>
        <strain evidence="7 8">D19-10-3-21</strain>
    </source>
</reference>
<evidence type="ECO:0000256" key="2">
    <source>
        <dbReference type="ARBA" id="ARBA00023239"/>
    </source>
</evidence>
<dbReference type="InterPro" id="IPR020624">
    <property type="entry name" value="Schiff_base-form_aldolases_CS"/>
</dbReference>
<dbReference type="Gene3D" id="3.20.20.70">
    <property type="entry name" value="Aldolase class I"/>
    <property type="match status" value="1"/>
</dbReference>
<dbReference type="Pfam" id="PF00701">
    <property type="entry name" value="DHDPS"/>
    <property type="match status" value="1"/>
</dbReference>
<feature type="active site" description="Proton donor/acceptor" evidence="5">
    <location>
        <position position="138"/>
    </location>
</feature>
<evidence type="ECO:0000256" key="6">
    <source>
        <dbReference type="PIRSR" id="PIRSR001365-2"/>
    </source>
</evidence>
<feature type="binding site" evidence="6">
    <location>
        <position position="207"/>
    </location>
    <ligand>
        <name>pyruvate</name>
        <dbReference type="ChEBI" id="CHEBI:15361"/>
    </ligand>
</feature>
<dbReference type="CDD" id="cd00408">
    <property type="entry name" value="DHDPS-like"/>
    <property type="match status" value="1"/>
</dbReference>
<dbReference type="RefSeq" id="WP_128238439.1">
    <property type="nucleotide sequence ID" value="NZ_SAUX01000026.1"/>
</dbReference>
<feature type="binding site" evidence="6">
    <location>
        <position position="50"/>
    </location>
    <ligand>
        <name>pyruvate</name>
        <dbReference type="ChEBI" id="CHEBI:15361"/>
    </ligand>
</feature>
<dbReference type="Proteomes" id="UP000285295">
    <property type="component" value="Unassembled WGS sequence"/>
</dbReference>
<dbReference type="PIRSF" id="PIRSF001365">
    <property type="entry name" value="DHDPS"/>
    <property type="match status" value="1"/>
</dbReference>
<protein>
    <submittedName>
        <fullName evidence="7">Dihydrodipicolinate synthase family protein</fullName>
    </submittedName>
</protein>
<sequence>MTFRLTLEGIYTPLVTPLKDDGGFDLDRLADLVEHLIDKGVHGLISGGSTGENYAQTVEERLTLARFVTERAKGRLPVIVGTGAMRTPDSIALAQGAREMGADALLLGTPPYSVPTERENALNALAIDRAADLPIILYNYPGRMGVSMGEDFLNRVSRSRNVIGIKESSGDINRVHLLARDYPHIQMSCGMDDQALEFFAWGARSWICAGSNFLPEEHVYLYETCVLNGDFAKGRRIMSAMMPLMRVLEQGGKFIQCVKHGTTLAGIPTGPMRPPLKGLNKDEKRELQQVIAVLKTTIAAIKAGN</sequence>
<proteinExistence type="inferred from homology"/>
<dbReference type="GO" id="GO:0005829">
    <property type="term" value="C:cytosol"/>
    <property type="evidence" value="ECO:0007669"/>
    <property type="project" value="TreeGrafter"/>
</dbReference>
<feature type="active site" description="Schiff-base intermediate with substrate" evidence="5">
    <location>
        <position position="166"/>
    </location>
</feature>
<reference evidence="7 8" key="1">
    <citation type="submission" date="2019-01" db="EMBL/GenBank/DDBJ databases">
        <title>Sinorhodobacter populi sp. nov. isolated from the symptomatic bark tissue of Populus euramericana canker.</title>
        <authorList>
            <person name="Xu G."/>
        </authorList>
    </citation>
    <scope>NUCLEOTIDE SEQUENCE [LARGE SCALE GENOMIC DNA]</scope>
    <source>
        <strain evidence="7 8">D19-10-3-21</strain>
    </source>
</reference>
<keyword evidence="2 4" id="KW-0456">Lyase</keyword>
<dbReference type="SMART" id="SM01130">
    <property type="entry name" value="DHDPS"/>
    <property type="match status" value="1"/>
</dbReference>
<evidence type="ECO:0000256" key="4">
    <source>
        <dbReference type="PIRNR" id="PIRNR001365"/>
    </source>
</evidence>
<comment type="caution">
    <text evidence="7">The sequence shown here is derived from an EMBL/GenBank/DDBJ whole genome shotgun (WGS) entry which is preliminary data.</text>
</comment>
<keyword evidence="3" id="KW-0704">Schiff base</keyword>
<accession>A0A443K2G1</accession>
<dbReference type="SUPFAM" id="SSF51569">
    <property type="entry name" value="Aldolase"/>
    <property type="match status" value="1"/>
</dbReference>
<gene>
    <name evidence="7" type="ORF">D2T31_18255</name>
</gene>
<dbReference type="PROSITE" id="PS00665">
    <property type="entry name" value="DHDPS_1"/>
    <property type="match status" value="1"/>
</dbReference>
<dbReference type="InterPro" id="IPR013785">
    <property type="entry name" value="Aldolase_TIM"/>
</dbReference>
<dbReference type="InterPro" id="IPR002220">
    <property type="entry name" value="DapA-like"/>
</dbReference>
<name>A0A443K2G1_9RHOB</name>
<dbReference type="AlphaFoldDB" id="A0A443K2G1"/>
<dbReference type="PANTHER" id="PTHR12128">
    <property type="entry name" value="DIHYDRODIPICOLINATE SYNTHASE"/>
    <property type="match status" value="1"/>
</dbReference>
<evidence type="ECO:0000313" key="8">
    <source>
        <dbReference type="Proteomes" id="UP000285295"/>
    </source>
</evidence>
<evidence type="ECO:0000256" key="3">
    <source>
        <dbReference type="ARBA" id="ARBA00023270"/>
    </source>
</evidence>
<organism evidence="7 8">
    <name type="scientific">Paenirhodobacter populi</name>
    <dbReference type="NCBI Taxonomy" id="2306993"/>
    <lineage>
        <taxon>Bacteria</taxon>
        <taxon>Pseudomonadati</taxon>
        <taxon>Pseudomonadota</taxon>
        <taxon>Alphaproteobacteria</taxon>
        <taxon>Rhodobacterales</taxon>
        <taxon>Rhodobacter group</taxon>
        <taxon>Paenirhodobacter</taxon>
    </lineage>
</organism>
<dbReference type="PANTHER" id="PTHR12128:SF66">
    <property type="entry name" value="4-HYDROXY-2-OXOGLUTARATE ALDOLASE, MITOCHONDRIAL"/>
    <property type="match status" value="1"/>
</dbReference>
<evidence type="ECO:0000313" key="7">
    <source>
        <dbReference type="EMBL" id="RWR26922.1"/>
    </source>
</evidence>
<evidence type="ECO:0000256" key="5">
    <source>
        <dbReference type="PIRSR" id="PIRSR001365-1"/>
    </source>
</evidence>